<dbReference type="EMBL" id="CP022115">
    <property type="protein sequence ID" value="ASJ23412.1"/>
    <property type="molecule type" value="Genomic_DNA"/>
</dbReference>
<gene>
    <name evidence="2" type="ORF">LHGZ1_0581</name>
</gene>
<dbReference type="InterPro" id="IPR014729">
    <property type="entry name" value="Rossmann-like_a/b/a_fold"/>
</dbReference>
<evidence type="ECO:0000313" key="2">
    <source>
        <dbReference type="EMBL" id="ASJ23412.1"/>
    </source>
</evidence>
<evidence type="ECO:0000256" key="1">
    <source>
        <dbReference type="ARBA" id="ARBA00008791"/>
    </source>
</evidence>
<dbReference type="AlphaFoldDB" id="A0A248LFJ9"/>
<dbReference type="SUPFAM" id="SSF52402">
    <property type="entry name" value="Adenine nucleotide alpha hydrolases-like"/>
    <property type="match status" value="1"/>
</dbReference>
<dbReference type="PRINTS" id="PR01438">
    <property type="entry name" value="UNVRSLSTRESS"/>
</dbReference>
<dbReference type="RefSeq" id="WP_088860080.1">
    <property type="nucleotide sequence ID" value="NZ_CP022115.1"/>
</dbReference>
<reference evidence="3" key="1">
    <citation type="submission" date="2017-06" db="EMBL/GenBank/DDBJ databases">
        <title>Whole genome sequence of Laribacter hongkongensis LHGZ1.</title>
        <authorList>
            <person name="Chen D."/>
            <person name="Wu H."/>
            <person name="Chen J."/>
        </authorList>
    </citation>
    <scope>NUCLEOTIDE SEQUENCE [LARGE SCALE GENOMIC DNA]</scope>
    <source>
        <strain evidence="3">LHGZ1</strain>
    </source>
</reference>
<proteinExistence type="inferred from homology"/>
<dbReference type="InterPro" id="IPR006016">
    <property type="entry name" value="UspA"/>
</dbReference>
<dbReference type="PANTHER" id="PTHR46268:SF15">
    <property type="entry name" value="UNIVERSAL STRESS PROTEIN HP_0031"/>
    <property type="match status" value="1"/>
</dbReference>
<accession>A0A248LFJ9</accession>
<evidence type="ECO:0000313" key="3">
    <source>
        <dbReference type="Proteomes" id="UP000197424"/>
    </source>
</evidence>
<protein>
    <submittedName>
        <fullName evidence="2">Universal stress protein UspA and related nucleotide-binding protein</fullName>
    </submittedName>
</protein>
<dbReference type="InterPro" id="IPR006015">
    <property type="entry name" value="Universal_stress_UspA"/>
</dbReference>
<sequence>MYRNILVPLDGSPAAERGLQEAIALAAALGSRIKLLHVIDPTTVYPMIAYIPREDMALSGGHDKTLRDEAEALVARAEANAEAKGVTTERLIVTRDVTTVADLIVEAAEQSNADMIVMGTHGRRGLDRLLMGSDAEMVLRNSRVPVLMVREVQS</sequence>
<dbReference type="PANTHER" id="PTHR46268">
    <property type="entry name" value="STRESS RESPONSE PROTEIN NHAX"/>
    <property type="match status" value="1"/>
</dbReference>
<organism evidence="2 3">
    <name type="scientific">Laribacter hongkongensis</name>
    <dbReference type="NCBI Taxonomy" id="168471"/>
    <lineage>
        <taxon>Bacteria</taxon>
        <taxon>Pseudomonadati</taxon>
        <taxon>Pseudomonadota</taxon>
        <taxon>Betaproteobacteria</taxon>
        <taxon>Neisseriales</taxon>
        <taxon>Aquaspirillaceae</taxon>
        <taxon>Laribacter</taxon>
    </lineage>
</organism>
<dbReference type="Gene3D" id="3.40.50.620">
    <property type="entry name" value="HUPs"/>
    <property type="match status" value="1"/>
</dbReference>
<dbReference type="CDD" id="cd00293">
    <property type="entry name" value="USP-like"/>
    <property type="match status" value="1"/>
</dbReference>
<comment type="similarity">
    <text evidence="1">Belongs to the universal stress protein A family.</text>
</comment>
<dbReference type="Proteomes" id="UP000197424">
    <property type="component" value="Chromosome"/>
</dbReference>
<name>A0A248LFJ9_9NEIS</name>
<dbReference type="OrthoDB" id="8547832at2"/>
<dbReference type="Pfam" id="PF00582">
    <property type="entry name" value="Usp"/>
    <property type="match status" value="1"/>
</dbReference>